<keyword evidence="1 2" id="KW-0378">Hydrolase</keyword>
<evidence type="ECO:0000313" key="2">
    <source>
        <dbReference type="EMBL" id="NMO95031.1"/>
    </source>
</evidence>
<dbReference type="InterPro" id="IPR052043">
    <property type="entry name" value="PolySaccharide_Degr_Enz"/>
</dbReference>
<dbReference type="EMBL" id="JABBPN010000003">
    <property type="protein sequence ID" value="NMO95031.1"/>
    <property type="molecule type" value="Genomic_DNA"/>
</dbReference>
<dbReference type="PANTHER" id="PTHR33886:SF8">
    <property type="entry name" value="UNSATURATED RHAMNOGALACTURONAN HYDROLASE (EUROFUNG)"/>
    <property type="match status" value="1"/>
</dbReference>
<dbReference type="InterPro" id="IPR010905">
    <property type="entry name" value="Glyco_hydro_88"/>
</dbReference>
<proteinExistence type="predicted"/>
<dbReference type="GO" id="GO:0016787">
    <property type="term" value="F:hydrolase activity"/>
    <property type="evidence" value="ECO:0007669"/>
    <property type="project" value="UniProtKB-KW"/>
</dbReference>
<accession>A0A848M468</accession>
<dbReference type="InterPro" id="IPR008928">
    <property type="entry name" value="6-hairpin_glycosidase_sf"/>
</dbReference>
<organism evidence="2 3">
    <name type="scientific">Paenibacillus lemnae</name>
    <dbReference type="NCBI Taxonomy" id="1330551"/>
    <lineage>
        <taxon>Bacteria</taxon>
        <taxon>Bacillati</taxon>
        <taxon>Bacillota</taxon>
        <taxon>Bacilli</taxon>
        <taxon>Bacillales</taxon>
        <taxon>Paenibacillaceae</taxon>
        <taxon>Paenibacillus</taxon>
    </lineage>
</organism>
<dbReference type="Gene3D" id="1.50.10.10">
    <property type="match status" value="1"/>
</dbReference>
<protein>
    <submittedName>
        <fullName evidence="2">Glycosyl hydrolase family 88</fullName>
    </submittedName>
</protein>
<gene>
    <name evidence="2" type="ORF">HII30_04420</name>
</gene>
<dbReference type="Pfam" id="PF07470">
    <property type="entry name" value="Glyco_hydro_88"/>
    <property type="match status" value="1"/>
</dbReference>
<dbReference type="PANTHER" id="PTHR33886">
    <property type="entry name" value="UNSATURATED RHAMNOGALACTURONAN HYDROLASE (EUROFUNG)"/>
    <property type="match status" value="1"/>
</dbReference>
<evidence type="ECO:0000256" key="1">
    <source>
        <dbReference type="ARBA" id="ARBA00022801"/>
    </source>
</evidence>
<dbReference type="GO" id="GO:0005975">
    <property type="term" value="P:carbohydrate metabolic process"/>
    <property type="evidence" value="ECO:0007669"/>
    <property type="project" value="InterPro"/>
</dbReference>
<sequence>MTETETKTRPAWSVRIGEAILSACEQRDHPKMANKWGYVSGMALMALGRLSEHAGEPRFMDVLQHHMELFITEDGGIRTYRLNDYNLDHINQGKNLFLMHEKTGDAKYEKAISLLVKQLIGQPRTSEGGFWHKKIYPYQMWLDGVYMSSPFLAEYARRFGGDRFFDEVALQILLIESRTRIPETGLLCHAWDESREQQWCDRTTGRSLHVWGRAMGWYAMAVVDALDHFPEDHPKRGQIMGIFHRMAHALKHVQDQESGLWYQVMDQNGREGNYLEASASCMLTYALAKGIRKGYVSELNPQVVQRAYQGILDRFVTEDSEGVHLHGICHGAGLGGNGFYRDGSYAYYLSEEVVSDALMGVAPFLLASIEMEKLNEANDREVESI</sequence>
<dbReference type="AlphaFoldDB" id="A0A848M468"/>
<dbReference type="SUPFAM" id="SSF48208">
    <property type="entry name" value="Six-hairpin glycosidases"/>
    <property type="match status" value="1"/>
</dbReference>
<evidence type="ECO:0000313" key="3">
    <source>
        <dbReference type="Proteomes" id="UP000565468"/>
    </source>
</evidence>
<dbReference type="InterPro" id="IPR012341">
    <property type="entry name" value="6hp_glycosidase-like_sf"/>
</dbReference>
<dbReference type="RefSeq" id="WP_169504083.1">
    <property type="nucleotide sequence ID" value="NZ_JABBPN010000003.1"/>
</dbReference>
<reference evidence="2 3" key="1">
    <citation type="submission" date="2020-04" db="EMBL/GenBank/DDBJ databases">
        <title>Paenibacillus algicola sp. nov., a novel marine bacterium producing alginate lyase.</title>
        <authorList>
            <person name="Huang H."/>
        </authorList>
    </citation>
    <scope>NUCLEOTIDE SEQUENCE [LARGE SCALE GENOMIC DNA]</scope>
    <source>
        <strain evidence="2 3">L7-75</strain>
    </source>
</reference>
<name>A0A848M468_PAELE</name>
<dbReference type="Proteomes" id="UP000565468">
    <property type="component" value="Unassembled WGS sequence"/>
</dbReference>
<comment type="caution">
    <text evidence="2">The sequence shown here is derived from an EMBL/GenBank/DDBJ whole genome shotgun (WGS) entry which is preliminary data.</text>
</comment>
<keyword evidence="3" id="KW-1185">Reference proteome</keyword>